<dbReference type="RefSeq" id="WP_118222952.1">
    <property type="nucleotide sequence ID" value="NZ_JADNIJ010000026.1"/>
</dbReference>
<dbReference type="GO" id="GO:0009279">
    <property type="term" value="C:cell outer membrane"/>
    <property type="evidence" value="ECO:0007669"/>
    <property type="project" value="UniProtKB-SubCell"/>
</dbReference>
<comment type="similarity">
    <text evidence="2">Belongs to the SusD family.</text>
</comment>
<dbReference type="InterPro" id="IPR011990">
    <property type="entry name" value="TPR-like_helical_dom_sf"/>
</dbReference>
<name>A0A414L5D9_9BACE</name>
<evidence type="ECO:0000259" key="6">
    <source>
        <dbReference type="Pfam" id="PF07980"/>
    </source>
</evidence>
<evidence type="ECO:0000256" key="5">
    <source>
        <dbReference type="ARBA" id="ARBA00023237"/>
    </source>
</evidence>
<dbReference type="SUPFAM" id="SSF48452">
    <property type="entry name" value="TPR-like"/>
    <property type="match status" value="1"/>
</dbReference>
<dbReference type="PROSITE" id="PS51257">
    <property type="entry name" value="PROKAR_LIPOPROTEIN"/>
    <property type="match status" value="1"/>
</dbReference>
<reference evidence="8 9" key="1">
    <citation type="submission" date="2018-08" db="EMBL/GenBank/DDBJ databases">
        <title>A genome reference for cultivated species of the human gut microbiota.</title>
        <authorList>
            <person name="Zou Y."/>
            <person name="Xue W."/>
            <person name="Luo G."/>
        </authorList>
    </citation>
    <scope>NUCLEOTIDE SEQUENCE [LARGE SCALE GENOMIC DNA]</scope>
    <source>
        <strain evidence="8 9">AM27-17</strain>
    </source>
</reference>
<keyword evidence="3" id="KW-0732">Signal</keyword>
<dbReference type="InterPro" id="IPR033985">
    <property type="entry name" value="SusD-like_N"/>
</dbReference>
<sequence>MKKKYILPTALLTLAISSCTDLDVNVKSFYTEYPDSEIAIEAKTSDVYYAFAGPLNRRYNELVTFSSDEAIGVSFDGDYLDSGNNSHPSLHNSLANDACIGWYGDLSGGITKCNQVIIELGGNEASSTAIAPVRAARAFYHFILMDCFGDIPILERTPEENEAVERSSRADVARWIESELLAIRDDMTTEVSAATYGKPTRWMVDALLAKLYINWNVYTKDVTSAGWSATAANEKLNDCIAACDNIIRSGLFNLSDDYKTKFLYNNGPHIKDFIYAMDYDCVTRTGMNYARFRTWRRGQNDGSGGAGFYTIAMSNSVGGNIAMTEEFANLFCLEGDRRNDCIVGGDLYQIDATTAEKTGNRNMYQGQAVSLSKSITLKILYDKDGKPLPMGPAYEDLNTGATIAGWTQGWRSIKFAAYVAEYNQYSRSQSNDVPIFRYADILLTKCEAILRGGSATNGDTPQSLFNQIRTCVHAPLISANPTLDELLDERGREFFDENWRRNDLIRFGEYERDWGFKNIVNPTAKTKLTNRIFPLPQSILDTNTNWNQNDGY</sequence>
<comment type="caution">
    <text evidence="8">The sequence shown here is derived from an EMBL/GenBank/DDBJ whole genome shotgun (WGS) entry which is preliminary data.</text>
</comment>
<dbReference type="Proteomes" id="UP000285650">
    <property type="component" value="Unassembled WGS sequence"/>
</dbReference>
<gene>
    <name evidence="8" type="ORF">DW712_16730</name>
</gene>
<dbReference type="Pfam" id="PF07980">
    <property type="entry name" value="SusD_RagB"/>
    <property type="match status" value="1"/>
</dbReference>
<dbReference type="InterPro" id="IPR012944">
    <property type="entry name" value="SusD_RagB_dom"/>
</dbReference>
<organism evidence="8 9">
    <name type="scientific">Bacteroides intestinalis</name>
    <dbReference type="NCBI Taxonomy" id="329854"/>
    <lineage>
        <taxon>Bacteria</taxon>
        <taxon>Pseudomonadati</taxon>
        <taxon>Bacteroidota</taxon>
        <taxon>Bacteroidia</taxon>
        <taxon>Bacteroidales</taxon>
        <taxon>Bacteroidaceae</taxon>
        <taxon>Bacteroides</taxon>
    </lineage>
</organism>
<proteinExistence type="inferred from homology"/>
<feature type="domain" description="SusD-like N-terminal" evidence="7">
    <location>
        <begin position="129"/>
        <end position="212"/>
    </location>
</feature>
<evidence type="ECO:0000256" key="1">
    <source>
        <dbReference type="ARBA" id="ARBA00004442"/>
    </source>
</evidence>
<comment type="subcellular location">
    <subcellularLocation>
        <location evidence="1">Cell outer membrane</location>
    </subcellularLocation>
</comment>
<accession>A0A414L5D9</accession>
<evidence type="ECO:0000256" key="3">
    <source>
        <dbReference type="ARBA" id="ARBA00022729"/>
    </source>
</evidence>
<dbReference type="Gene3D" id="1.25.40.390">
    <property type="match status" value="1"/>
</dbReference>
<feature type="domain" description="RagB/SusD" evidence="6">
    <location>
        <begin position="314"/>
        <end position="552"/>
    </location>
</feature>
<dbReference type="EMBL" id="QSKV01000012">
    <property type="protein sequence ID" value="RHE89765.1"/>
    <property type="molecule type" value="Genomic_DNA"/>
</dbReference>
<evidence type="ECO:0000259" key="7">
    <source>
        <dbReference type="Pfam" id="PF14322"/>
    </source>
</evidence>
<keyword evidence="4" id="KW-0472">Membrane</keyword>
<protein>
    <submittedName>
        <fullName evidence="8">RagB/SusD family nutrient uptake outer membrane protein</fullName>
    </submittedName>
</protein>
<dbReference type="Gene3D" id="1.25.40.10">
    <property type="entry name" value="Tetratricopeptide repeat domain"/>
    <property type="match status" value="1"/>
</dbReference>
<dbReference type="AlphaFoldDB" id="A0A414L5D9"/>
<dbReference type="Pfam" id="PF14322">
    <property type="entry name" value="SusD-like_3"/>
    <property type="match status" value="1"/>
</dbReference>
<evidence type="ECO:0000313" key="9">
    <source>
        <dbReference type="Proteomes" id="UP000285650"/>
    </source>
</evidence>
<evidence type="ECO:0000256" key="2">
    <source>
        <dbReference type="ARBA" id="ARBA00006275"/>
    </source>
</evidence>
<evidence type="ECO:0000256" key="4">
    <source>
        <dbReference type="ARBA" id="ARBA00023136"/>
    </source>
</evidence>
<keyword evidence="5" id="KW-0998">Cell outer membrane</keyword>
<dbReference type="Gene3D" id="1.10.3780.10">
    <property type="entry name" value="SusD-like"/>
    <property type="match status" value="1"/>
</dbReference>
<evidence type="ECO:0000313" key="8">
    <source>
        <dbReference type="EMBL" id="RHE89765.1"/>
    </source>
</evidence>